<dbReference type="GO" id="GO:0006935">
    <property type="term" value="P:chemotaxis"/>
    <property type="evidence" value="ECO:0007669"/>
    <property type="project" value="UniProtKB-KW"/>
</dbReference>
<dbReference type="PANTHER" id="PTHR43531">
    <property type="entry name" value="PROTEIN ICFG"/>
    <property type="match status" value="1"/>
</dbReference>
<keyword evidence="2" id="KW-1003">Cell membrane</keyword>
<name>A0A857GPS4_9GAMM</name>
<dbReference type="Pfam" id="PF02203">
    <property type="entry name" value="TarH"/>
    <property type="match status" value="1"/>
</dbReference>
<evidence type="ECO:0000256" key="6">
    <source>
        <dbReference type="ARBA" id="ARBA00022692"/>
    </source>
</evidence>
<dbReference type="Gene3D" id="1.10.287.950">
    <property type="entry name" value="Methyl-accepting chemotaxis protein"/>
    <property type="match status" value="1"/>
</dbReference>
<dbReference type="PROSITE" id="PS50111">
    <property type="entry name" value="CHEMOTAXIS_TRANSDUC_2"/>
    <property type="match status" value="1"/>
</dbReference>
<organism evidence="17 18">
    <name type="scientific">Vreelandella aquamarina</name>
    <dbReference type="NCBI Taxonomy" id="77097"/>
    <lineage>
        <taxon>Bacteria</taxon>
        <taxon>Pseudomonadati</taxon>
        <taxon>Pseudomonadota</taxon>
        <taxon>Gammaproteobacteria</taxon>
        <taxon>Oceanospirillales</taxon>
        <taxon>Halomonadaceae</taxon>
        <taxon>Vreelandella</taxon>
    </lineage>
</organism>
<keyword evidence="4" id="KW-0145">Chemotaxis</keyword>
<dbReference type="CDD" id="cd11386">
    <property type="entry name" value="MCP_signal"/>
    <property type="match status" value="1"/>
</dbReference>
<evidence type="ECO:0000256" key="2">
    <source>
        <dbReference type="ARBA" id="ARBA00022475"/>
    </source>
</evidence>
<dbReference type="Pfam" id="PF00015">
    <property type="entry name" value="MCPsignal"/>
    <property type="match status" value="1"/>
</dbReference>
<dbReference type="GO" id="GO:0005886">
    <property type="term" value="C:plasma membrane"/>
    <property type="evidence" value="ECO:0007669"/>
    <property type="project" value="UniProtKB-SubCell"/>
</dbReference>
<evidence type="ECO:0000256" key="11">
    <source>
        <dbReference type="PROSITE-ProRule" id="PRU00284"/>
    </source>
</evidence>
<evidence type="ECO:0000259" key="15">
    <source>
        <dbReference type="PROSITE" id="PS50111"/>
    </source>
</evidence>
<evidence type="ECO:0000256" key="14">
    <source>
        <dbReference type="SAM" id="Phobius"/>
    </source>
</evidence>
<feature type="compositionally biased region" description="Low complexity" evidence="13">
    <location>
        <begin position="531"/>
        <end position="549"/>
    </location>
</feature>
<dbReference type="RefSeq" id="WP_368026872.1">
    <property type="nucleotide sequence ID" value="NZ_CP024621.1"/>
</dbReference>
<protein>
    <submittedName>
        <fullName evidence="17">Methyl-accepting chemotaxis protein</fullName>
    </submittedName>
</protein>
<keyword evidence="9 11" id="KW-0807">Transducer</keyword>
<accession>A0A857GPS4</accession>
<evidence type="ECO:0000256" key="10">
    <source>
        <dbReference type="ARBA" id="ARBA00029447"/>
    </source>
</evidence>
<proteinExistence type="inferred from homology"/>
<dbReference type="Pfam" id="PF00672">
    <property type="entry name" value="HAMP"/>
    <property type="match status" value="1"/>
</dbReference>
<keyword evidence="7 14" id="KW-1133">Transmembrane helix</keyword>
<keyword evidence="8 14" id="KW-0472">Membrane</keyword>
<evidence type="ECO:0000256" key="1">
    <source>
        <dbReference type="ARBA" id="ARBA00004429"/>
    </source>
</evidence>
<dbReference type="InterPro" id="IPR004090">
    <property type="entry name" value="Chemotax_Me-accpt_rcpt"/>
</dbReference>
<dbReference type="InterPro" id="IPR003660">
    <property type="entry name" value="HAMP_dom"/>
</dbReference>
<dbReference type="PRINTS" id="PR00260">
    <property type="entry name" value="CHEMTRNSDUCR"/>
</dbReference>
<keyword evidence="5" id="KW-0997">Cell inner membrane</keyword>
<dbReference type="CDD" id="cd06225">
    <property type="entry name" value="HAMP"/>
    <property type="match status" value="1"/>
</dbReference>
<dbReference type="Proteomes" id="UP000463949">
    <property type="component" value="Chromosome"/>
</dbReference>
<evidence type="ECO:0000256" key="5">
    <source>
        <dbReference type="ARBA" id="ARBA00022519"/>
    </source>
</evidence>
<dbReference type="GO" id="GO:0007165">
    <property type="term" value="P:signal transduction"/>
    <property type="evidence" value="ECO:0007669"/>
    <property type="project" value="UniProtKB-KW"/>
</dbReference>
<feature type="region of interest" description="Disordered" evidence="13">
    <location>
        <begin position="524"/>
        <end position="558"/>
    </location>
</feature>
<dbReference type="InterPro" id="IPR003122">
    <property type="entry name" value="Tar_rcpt_lig-bd"/>
</dbReference>
<dbReference type="SMART" id="SM00304">
    <property type="entry name" value="HAMP"/>
    <property type="match status" value="2"/>
</dbReference>
<evidence type="ECO:0000256" key="4">
    <source>
        <dbReference type="ARBA" id="ARBA00022500"/>
    </source>
</evidence>
<gene>
    <name evidence="17" type="ORF">CTT34_16575</name>
</gene>
<dbReference type="EMBL" id="CP024621">
    <property type="protein sequence ID" value="QHD51175.1"/>
    <property type="molecule type" value="Genomic_DNA"/>
</dbReference>
<dbReference type="SMART" id="SM00283">
    <property type="entry name" value="MA"/>
    <property type="match status" value="1"/>
</dbReference>
<feature type="domain" description="HAMP" evidence="16">
    <location>
        <begin position="217"/>
        <end position="269"/>
    </location>
</feature>
<evidence type="ECO:0000256" key="12">
    <source>
        <dbReference type="SAM" id="Coils"/>
    </source>
</evidence>
<dbReference type="KEGG" id="hmd:CTT34_16575"/>
<feature type="transmembrane region" description="Helical" evidence="14">
    <location>
        <begin position="193"/>
        <end position="215"/>
    </location>
</feature>
<evidence type="ECO:0000256" key="8">
    <source>
        <dbReference type="ARBA" id="ARBA00023136"/>
    </source>
</evidence>
<dbReference type="SUPFAM" id="SSF58104">
    <property type="entry name" value="Methyl-accepting chemotaxis protein (MCP) signaling domain"/>
    <property type="match status" value="1"/>
</dbReference>
<keyword evidence="6 14" id="KW-0812">Transmembrane</keyword>
<dbReference type="AlphaFoldDB" id="A0A857GPS4"/>
<evidence type="ECO:0000259" key="16">
    <source>
        <dbReference type="PROSITE" id="PS50885"/>
    </source>
</evidence>
<feature type="transmembrane region" description="Helical" evidence="14">
    <location>
        <begin position="12"/>
        <end position="35"/>
    </location>
</feature>
<evidence type="ECO:0000313" key="18">
    <source>
        <dbReference type="Proteomes" id="UP000463949"/>
    </source>
</evidence>
<reference evidence="17 18" key="1">
    <citation type="submission" date="2017-10" db="EMBL/GenBank/DDBJ databases">
        <title>Coral associated bacteria.</title>
        <authorList>
            <person name="Wang X."/>
        </authorList>
    </citation>
    <scope>NUCLEOTIDE SEQUENCE [LARGE SCALE GENOMIC DNA]</scope>
    <source>
        <strain evidence="17 18">SCSIO 43005</strain>
    </source>
</reference>
<evidence type="ECO:0000256" key="9">
    <source>
        <dbReference type="ARBA" id="ARBA00023224"/>
    </source>
</evidence>
<comment type="similarity">
    <text evidence="10">Belongs to the methyl-accepting chemotaxis (MCP) protein family.</text>
</comment>
<dbReference type="PANTHER" id="PTHR43531:SF14">
    <property type="entry name" value="METHYL-ACCEPTING CHEMOTAXIS PROTEIN I-RELATED"/>
    <property type="match status" value="1"/>
</dbReference>
<dbReference type="InterPro" id="IPR051310">
    <property type="entry name" value="MCP_chemotaxis"/>
</dbReference>
<sequence>MKGIRVMRNIRIQHSLTAAMTLLIIMVIVISALAINASRNSLSDINQMAELSADQVNSANRMEVNLMEMRLRLSRFVDYSTEGNPEAATALEQTRESLERAEQRFAELTAYEITEAQRRYPYFTDVVERFNELVTTSLKNAVAAGNVAQLAEEERRLEAGAGAMTEATRAFARFAEQLAEEMQSEASTASQRIIWTVVAVLVLSLLLFVGLQVGLRRLIVSPLRRAVTICEHISQGDLTSTIHDEGNNEVGQLYRAMSAMQTKLTDMMVTLTHTSQMVANSAREIASGSEDLASRTEEQASALQETASSMEQMSSTVTHNNQTASSASELTMTASQRASHAREEVLQTTALMSEMEQHSKHVQDIIQVIEGIAFQTNILALNASVEAARAGEHGRGFAVVAGEVRKLATKTSESSGQIRGIIDDIATRIKEGAQQSAQSGEGIESTVAAVKQVNDLMKEIALAVNEQESGINQVSTAITQMDSATQQNVSLVEETSTSAASLQEEADRLAALIATFKLSTTATQPRQQAMAPAVASTSAPSSVPAARRAAATDDWETF</sequence>
<evidence type="ECO:0000256" key="13">
    <source>
        <dbReference type="SAM" id="MobiDB-lite"/>
    </source>
</evidence>
<dbReference type="GO" id="GO:0004888">
    <property type="term" value="F:transmembrane signaling receptor activity"/>
    <property type="evidence" value="ECO:0007669"/>
    <property type="project" value="InterPro"/>
</dbReference>
<dbReference type="SUPFAM" id="SSF47170">
    <property type="entry name" value="Aspartate receptor, ligand-binding domain"/>
    <property type="match status" value="1"/>
</dbReference>
<dbReference type="FunFam" id="1.10.287.950:FF:000001">
    <property type="entry name" value="Methyl-accepting chemotaxis sensory transducer"/>
    <property type="match status" value="1"/>
</dbReference>
<evidence type="ECO:0000256" key="3">
    <source>
        <dbReference type="ARBA" id="ARBA00022481"/>
    </source>
</evidence>
<feature type="coiled-coil region" evidence="12">
    <location>
        <begin position="84"/>
        <end position="111"/>
    </location>
</feature>
<feature type="domain" description="Methyl-accepting transducer" evidence="15">
    <location>
        <begin position="274"/>
        <end position="503"/>
    </location>
</feature>
<evidence type="ECO:0000256" key="7">
    <source>
        <dbReference type="ARBA" id="ARBA00022989"/>
    </source>
</evidence>
<dbReference type="PROSITE" id="PS50885">
    <property type="entry name" value="HAMP"/>
    <property type="match status" value="1"/>
</dbReference>
<keyword evidence="12" id="KW-0175">Coiled coil</keyword>
<comment type="subcellular location">
    <subcellularLocation>
        <location evidence="1">Cell inner membrane</location>
        <topology evidence="1">Multi-pass membrane protein</topology>
    </subcellularLocation>
</comment>
<dbReference type="InterPro" id="IPR004089">
    <property type="entry name" value="MCPsignal_dom"/>
</dbReference>
<keyword evidence="3" id="KW-0488">Methylation</keyword>
<dbReference type="InterPro" id="IPR035440">
    <property type="entry name" value="4HB_MCP_dom_sf"/>
</dbReference>
<evidence type="ECO:0000313" key="17">
    <source>
        <dbReference type="EMBL" id="QHD51175.1"/>
    </source>
</evidence>